<evidence type="ECO:0000259" key="2">
    <source>
        <dbReference type="PROSITE" id="PS51390"/>
    </source>
</evidence>
<feature type="chain" id="PRO_5032344592" description="WAP domain-containing protein" evidence="1">
    <location>
        <begin position="28"/>
        <end position="140"/>
    </location>
</feature>
<reference evidence="3" key="3">
    <citation type="submission" date="2025-09" db="UniProtKB">
        <authorList>
            <consortium name="Ensembl"/>
        </authorList>
    </citation>
    <scope>IDENTIFICATION</scope>
</reference>
<dbReference type="Pfam" id="PF00095">
    <property type="entry name" value="WAP"/>
    <property type="match status" value="1"/>
</dbReference>
<dbReference type="AlphaFoldDB" id="A0A803T715"/>
<dbReference type="SMART" id="SM00217">
    <property type="entry name" value="WAP"/>
    <property type="match status" value="1"/>
</dbReference>
<reference evidence="3" key="2">
    <citation type="submission" date="2025-08" db="UniProtKB">
        <authorList>
            <consortium name="Ensembl"/>
        </authorList>
    </citation>
    <scope>IDENTIFICATION</scope>
</reference>
<dbReference type="InterPro" id="IPR008197">
    <property type="entry name" value="WAP_dom"/>
</dbReference>
<dbReference type="GO" id="GO:0030414">
    <property type="term" value="F:peptidase inhibitor activity"/>
    <property type="evidence" value="ECO:0007669"/>
    <property type="project" value="InterPro"/>
</dbReference>
<organism evidence="3 4">
    <name type="scientific">Anolis carolinensis</name>
    <name type="common">Green anole</name>
    <name type="synonym">American chameleon</name>
    <dbReference type="NCBI Taxonomy" id="28377"/>
    <lineage>
        <taxon>Eukaryota</taxon>
        <taxon>Metazoa</taxon>
        <taxon>Chordata</taxon>
        <taxon>Craniata</taxon>
        <taxon>Vertebrata</taxon>
        <taxon>Euteleostomi</taxon>
        <taxon>Lepidosauria</taxon>
        <taxon>Squamata</taxon>
        <taxon>Bifurcata</taxon>
        <taxon>Unidentata</taxon>
        <taxon>Episquamata</taxon>
        <taxon>Toxicofera</taxon>
        <taxon>Iguania</taxon>
        <taxon>Dactyloidae</taxon>
        <taxon>Anolis</taxon>
    </lineage>
</organism>
<feature type="domain" description="WAP" evidence="2">
    <location>
        <begin position="26"/>
        <end position="75"/>
    </location>
</feature>
<dbReference type="PRINTS" id="PR00003">
    <property type="entry name" value="4DISULPHCORE"/>
</dbReference>
<keyword evidence="4" id="KW-1185">Reference proteome</keyword>
<dbReference type="InterPro" id="IPR036645">
    <property type="entry name" value="Elafin-like_sf"/>
</dbReference>
<dbReference type="InParanoid" id="A0A803T715"/>
<protein>
    <recommendedName>
        <fullName evidence="2">WAP domain-containing protein</fullName>
    </recommendedName>
</protein>
<accession>A0A803T715</accession>
<dbReference type="Gene3D" id="4.10.75.10">
    <property type="entry name" value="Elafin-like"/>
    <property type="match status" value="1"/>
</dbReference>
<dbReference type="Ensembl" id="ENSACAT00000056994.1">
    <property type="protein sequence ID" value="ENSACAP00000031005.1"/>
    <property type="gene ID" value="ENSACAG00000043501.1"/>
</dbReference>
<dbReference type="SUPFAM" id="SSF57256">
    <property type="entry name" value="Elafin-like"/>
    <property type="match status" value="1"/>
</dbReference>
<dbReference type="PROSITE" id="PS51390">
    <property type="entry name" value="WAP"/>
    <property type="match status" value="1"/>
</dbReference>
<keyword evidence="1" id="KW-0732">Signal</keyword>
<dbReference type="GO" id="GO:0005576">
    <property type="term" value="C:extracellular region"/>
    <property type="evidence" value="ECO:0007669"/>
    <property type="project" value="InterPro"/>
</dbReference>
<feature type="signal peptide" evidence="1">
    <location>
        <begin position="1"/>
        <end position="27"/>
    </location>
</feature>
<evidence type="ECO:0000313" key="3">
    <source>
        <dbReference type="Ensembl" id="ENSACAP00000031005.1"/>
    </source>
</evidence>
<sequence length="140" mass="14833">KEACHLHPVGTHTLSFLLRILGKGILAGKVGTCPENTEVLPASANCTTECQSDAGCEGNAKCCSMGCSKVCRIPDGNASLAHTHSCTHTLAGNLSSPRIQSQLVGSCRIIQHMPKRFPMHWWLKCCTNGCGKKSCSAPVV</sequence>
<name>A0A803T715_ANOCA</name>
<reference evidence="3" key="1">
    <citation type="submission" date="2009-12" db="EMBL/GenBank/DDBJ databases">
        <title>The Genome Sequence of Anolis carolinensis (Green Anole Lizard).</title>
        <authorList>
            <consortium name="The Genome Sequencing Platform"/>
            <person name="Di Palma F."/>
            <person name="Alfoldi J."/>
            <person name="Heiman D."/>
            <person name="Young S."/>
            <person name="Grabherr M."/>
            <person name="Johnson J."/>
            <person name="Lander E.S."/>
            <person name="Lindblad-Toh K."/>
        </authorList>
    </citation>
    <scope>NUCLEOTIDE SEQUENCE [LARGE SCALE GENOMIC DNA]</scope>
    <source>
        <strain evidence="3">JBL SC #1</strain>
    </source>
</reference>
<evidence type="ECO:0000313" key="4">
    <source>
        <dbReference type="Proteomes" id="UP000001646"/>
    </source>
</evidence>
<dbReference type="Proteomes" id="UP000001646">
    <property type="component" value="Unplaced"/>
</dbReference>
<evidence type="ECO:0000256" key="1">
    <source>
        <dbReference type="SAM" id="SignalP"/>
    </source>
</evidence>
<proteinExistence type="predicted"/>